<dbReference type="InterPro" id="IPR050482">
    <property type="entry name" value="Sensor_HK_TwoCompSys"/>
</dbReference>
<evidence type="ECO:0000259" key="10">
    <source>
        <dbReference type="Pfam" id="PF07730"/>
    </source>
</evidence>
<keyword evidence="9" id="KW-0812">Transmembrane</keyword>
<keyword evidence="9" id="KW-0472">Membrane</keyword>
<keyword evidence="6 12" id="KW-0418">Kinase</keyword>
<dbReference type="AlphaFoldDB" id="A0A502CTV0"/>
<name>A0A502CTV0_9MICO</name>
<evidence type="ECO:0000256" key="2">
    <source>
        <dbReference type="ARBA" id="ARBA00012438"/>
    </source>
</evidence>
<evidence type="ECO:0000256" key="5">
    <source>
        <dbReference type="ARBA" id="ARBA00022741"/>
    </source>
</evidence>
<dbReference type="Pfam" id="PF07730">
    <property type="entry name" value="HisKA_3"/>
    <property type="match status" value="1"/>
</dbReference>
<organism evidence="12 13">
    <name type="scientific">Pedococcus bigeumensis</name>
    <dbReference type="NCBI Taxonomy" id="433644"/>
    <lineage>
        <taxon>Bacteria</taxon>
        <taxon>Bacillati</taxon>
        <taxon>Actinomycetota</taxon>
        <taxon>Actinomycetes</taxon>
        <taxon>Micrococcales</taxon>
        <taxon>Intrasporangiaceae</taxon>
        <taxon>Pedococcus</taxon>
    </lineage>
</organism>
<evidence type="ECO:0000256" key="9">
    <source>
        <dbReference type="SAM" id="Phobius"/>
    </source>
</evidence>
<evidence type="ECO:0000256" key="6">
    <source>
        <dbReference type="ARBA" id="ARBA00022777"/>
    </source>
</evidence>
<evidence type="ECO:0000313" key="12">
    <source>
        <dbReference type="EMBL" id="TPG16263.1"/>
    </source>
</evidence>
<keyword evidence="4" id="KW-0808">Transferase</keyword>
<evidence type="ECO:0000256" key="3">
    <source>
        <dbReference type="ARBA" id="ARBA00022553"/>
    </source>
</evidence>
<dbReference type="PANTHER" id="PTHR24421:SF10">
    <property type="entry name" value="NITRATE_NITRITE SENSOR PROTEIN NARQ"/>
    <property type="match status" value="1"/>
</dbReference>
<proteinExistence type="predicted"/>
<evidence type="ECO:0000256" key="8">
    <source>
        <dbReference type="ARBA" id="ARBA00023012"/>
    </source>
</evidence>
<dbReference type="SUPFAM" id="SSF55874">
    <property type="entry name" value="ATPase domain of HSP90 chaperone/DNA topoisomerase II/histidine kinase"/>
    <property type="match status" value="1"/>
</dbReference>
<dbReference type="PANTHER" id="PTHR24421">
    <property type="entry name" value="NITRATE/NITRITE SENSOR PROTEIN NARX-RELATED"/>
    <property type="match status" value="1"/>
</dbReference>
<gene>
    <name evidence="12" type="ORF">EAH86_13750</name>
</gene>
<feature type="transmembrane region" description="Helical" evidence="9">
    <location>
        <begin position="134"/>
        <end position="157"/>
    </location>
</feature>
<accession>A0A502CTV0</accession>
<dbReference type="RefSeq" id="WP_140741652.1">
    <property type="nucleotide sequence ID" value="NZ_RCZM01000004.1"/>
</dbReference>
<evidence type="ECO:0000256" key="7">
    <source>
        <dbReference type="ARBA" id="ARBA00022840"/>
    </source>
</evidence>
<keyword evidence="7" id="KW-0067">ATP-binding</keyword>
<reference evidence="12 13" key="1">
    <citation type="journal article" date="2019" name="Environ. Microbiol.">
        <title>Species interactions and distinct microbial communities in high Arctic permafrost affected cryosols are associated with the CH4 and CO2 gas fluxes.</title>
        <authorList>
            <person name="Altshuler I."/>
            <person name="Hamel J."/>
            <person name="Turney S."/>
            <person name="Magnuson E."/>
            <person name="Levesque R."/>
            <person name="Greer C."/>
            <person name="Whyte L.G."/>
        </authorList>
    </citation>
    <scope>NUCLEOTIDE SEQUENCE [LARGE SCALE GENOMIC DNA]</scope>
    <source>
        <strain evidence="12 13">S9.3A</strain>
    </source>
</reference>
<evidence type="ECO:0000256" key="4">
    <source>
        <dbReference type="ARBA" id="ARBA00022679"/>
    </source>
</evidence>
<dbReference type="GO" id="GO:0005524">
    <property type="term" value="F:ATP binding"/>
    <property type="evidence" value="ECO:0007669"/>
    <property type="project" value="UniProtKB-KW"/>
</dbReference>
<sequence>MTDVWGDDRPTRRQIAFDVGTGLLFSAVMGPLHGSLGTSAAISAGLLGLALAVRRLSWQAMSTVAVASAILQVVSSQVAYGADPAYAVLFFALGASRTSRVRRWGLGCAALATAVAGVFMAAQPHPTASIGSTVALSAGFAALTAVVTGGGWVAGYVRWQNRQGVQARVDAQLEAAERRRLSGLYDLEQERRRIAADMHDVVAHSWAVVAAQSDGARYGLRNDPVGAERALEVIGETARTAISDLRTIVAQLRDPELAPSTPSIAQQTDVLERMRRSGMDLDFREVGTPDQSPLIALTAHRLLGESLTNALKHGDLAAPVQVEQDWTDGYRLTVTNRLRQHDQPSVAADGQMLPEPDNGAQRGTGHGLVGMSERTTVAGGTFWAGHEAGSWVLQAHLPTTITTSEAATRDPNGAGA</sequence>
<comment type="catalytic activity">
    <reaction evidence="1">
        <text>ATP + protein L-histidine = ADP + protein N-phospho-L-histidine.</text>
        <dbReference type="EC" id="2.7.13.3"/>
    </reaction>
</comment>
<dbReference type="EC" id="2.7.13.3" evidence="2"/>
<dbReference type="GO" id="GO:0046983">
    <property type="term" value="F:protein dimerization activity"/>
    <property type="evidence" value="ECO:0007669"/>
    <property type="project" value="InterPro"/>
</dbReference>
<dbReference type="Pfam" id="PF23539">
    <property type="entry name" value="DUF7134"/>
    <property type="match status" value="1"/>
</dbReference>
<dbReference type="GO" id="GO:0016020">
    <property type="term" value="C:membrane"/>
    <property type="evidence" value="ECO:0007669"/>
    <property type="project" value="InterPro"/>
</dbReference>
<protein>
    <recommendedName>
        <fullName evidence="2">histidine kinase</fullName>
        <ecNumber evidence="2">2.7.13.3</ecNumber>
    </recommendedName>
</protein>
<dbReference type="GO" id="GO:0000155">
    <property type="term" value="F:phosphorelay sensor kinase activity"/>
    <property type="evidence" value="ECO:0007669"/>
    <property type="project" value="InterPro"/>
</dbReference>
<dbReference type="EMBL" id="RCZM01000004">
    <property type="protein sequence ID" value="TPG16263.1"/>
    <property type="molecule type" value="Genomic_DNA"/>
</dbReference>
<feature type="domain" description="DUF7134" evidence="11">
    <location>
        <begin position="13"/>
        <end position="158"/>
    </location>
</feature>
<evidence type="ECO:0000256" key="1">
    <source>
        <dbReference type="ARBA" id="ARBA00000085"/>
    </source>
</evidence>
<keyword evidence="9" id="KW-1133">Transmembrane helix</keyword>
<keyword evidence="5" id="KW-0547">Nucleotide-binding</keyword>
<evidence type="ECO:0000313" key="13">
    <source>
        <dbReference type="Proteomes" id="UP000317722"/>
    </source>
</evidence>
<evidence type="ECO:0000259" key="11">
    <source>
        <dbReference type="Pfam" id="PF23539"/>
    </source>
</evidence>
<keyword evidence="3" id="KW-0597">Phosphoprotein</keyword>
<dbReference type="InterPro" id="IPR055558">
    <property type="entry name" value="DUF7134"/>
</dbReference>
<dbReference type="InterPro" id="IPR036890">
    <property type="entry name" value="HATPase_C_sf"/>
</dbReference>
<dbReference type="Gene3D" id="3.30.565.10">
    <property type="entry name" value="Histidine kinase-like ATPase, C-terminal domain"/>
    <property type="match status" value="1"/>
</dbReference>
<dbReference type="Gene3D" id="1.20.5.1930">
    <property type="match status" value="1"/>
</dbReference>
<feature type="transmembrane region" description="Helical" evidence="9">
    <location>
        <begin position="104"/>
        <end position="122"/>
    </location>
</feature>
<feature type="transmembrane region" description="Helical" evidence="9">
    <location>
        <begin position="32"/>
        <end position="53"/>
    </location>
</feature>
<comment type="caution">
    <text evidence="12">The sequence shown here is derived from an EMBL/GenBank/DDBJ whole genome shotgun (WGS) entry which is preliminary data.</text>
</comment>
<dbReference type="Proteomes" id="UP000317722">
    <property type="component" value="Unassembled WGS sequence"/>
</dbReference>
<keyword evidence="13" id="KW-1185">Reference proteome</keyword>
<feature type="domain" description="Signal transduction histidine kinase subgroup 3 dimerisation and phosphoacceptor" evidence="10">
    <location>
        <begin position="190"/>
        <end position="256"/>
    </location>
</feature>
<dbReference type="InterPro" id="IPR011712">
    <property type="entry name" value="Sig_transdc_His_kin_sub3_dim/P"/>
</dbReference>
<keyword evidence="8" id="KW-0902">Two-component regulatory system</keyword>
<dbReference type="OrthoDB" id="227596at2"/>